<dbReference type="Gene3D" id="1.20.1070.10">
    <property type="entry name" value="Rhodopsin 7-helix transmembrane proteins"/>
    <property type="match status" value="1"/>
</dbReference>
<evidence type="ECO:0000256" key="6">
    <source>
        <dbReference type="ARBA" id="ARBA00023040"/>
    </source>
</evidence>
<dbReference type="EMBL" id="GFPF01005795">
    <property type="protein sequence ID" value="MAA16941.1"/>
    <property type="molecule type" value="Transcribed_RNA"/>
</dbReference>
<keyword evidence="7 12" id="KW-0472">Membrane</keyword>
<dbReference type="Pfam" id="PF02793">
    <property type="entry name" value="HRM"/>
    <property type="match status" value="1"/>
</dbReference>
<keyword evidence="10" id="KW-0807">Transducer</keyword>
<feature type="domain" description="G-protein coupled receptors family 2 profile 2" evidence="15">
    <location>
        <begin position="220"/>
        <end position="477"/>
    </location>
</feature>
<dbReference type="SUPFAM" id="SSF81321">
    <property type="entry name" value="Family A G protein-coupled receptor-like"/>
    <property type="match status" value="1"/>
</dbReference>
<feature type="signal peptide" evidence="13">
    <location>
        <begin position="1"/>
        <end position="25"/>
    </location>
</feature>
<evidence type="ECO:0000256" key="11">
    <source>
        <dbReference type="SAM" id="MobiDB-lite"/>
    </source>
</evidence>
<feature type="transmembrane region" description="Helical" evidence="12">
    <location>
        <begin position="463"/>
        <end position="484"/>
    </location>
</feature>
<evidence type="ECO:0000256" key="1">
    <source>
        <dbReference type="ARBA" id="ARBA00004651"/>
    </source>
</evidence>
<dbReference type="InterPro" id="IPR001879">
    <property type="entry name" value="GPCR_2_extracellular_dom"/>
</dbReference>
<dbReference type="GO" id="GO:0008528">
    <property type="term" value="F:G protein-coupled peptide receptor activity"/>
    <property type="evidence" value="ECO:0007669"/>
    <property type="project" value="TreeGrafter"/>
</dbReference>
<dbReference type="InterPro" id="IPR017981">
    <property type="entry name" value="GPCR_2-like_7TM"/>
</dbReference>
<feature type="domain" description="G-protein coupled receptors family 2 profile 1" evidence="14">
    <location>
        <begin position="125"/>
        <end position="215"/>
    </location>
</feature>
<feature type="compositionally biased region" description="Polar residues" evidence="11">
    <location>
        <begin position="517"/>
        <end position="527"/>
    </location>
</feature>
<keyword evidence="8 16" id="KW-0675">Receptor</keyword>
<organism evidence="16">
    <name type="scientific">Rhipicephalus zambeziensis</name>
    <dbReference type="NCBI Taxonomy" id="60191"/>
    <lineage>
        <taxon>Eukaryota</taxon>
        <taxon>Metazoa</taxon>
        <taxon>Ecdysozoa</taxon>
        <taxon>Arthropoda</taxon>
        <taxon>Chelicerata</taxon>
        <taxon>Arachnida</taxon>
        <taxon>Acari</taxon>
        <taxon>Parasitiformes</taxon>
        <taxon>Ixodida</taxon>
        <taxon>Ixodoidea</taxon>
        <taxon>Ixodidae</taxon>
        <taxon>Rhipicephalinae</taxon>
        <taxon>Rhipicephalus</taxon>
        <taxon>Rhipicephalus</taxon>
    </lineage>
</organism>
<dbReference type="PROSITE" id="PS50227">
    <property type="entry name" value="G_PROTEIN_RECEP_F2_3"/>
    <property type="match status" value="1"/>
</dbReference>
<dbReference type="SUPFAM" id="SSF111418">
    <property type="entry name" value="Hormone receptor domain"/>
    <property type="match status" value="1"/>
</dbReference>
<feature type="transmembrane region" description="Helical" evidence="12">
    <location>
        <begin position="257"/>
        <end position="279"/>
    </location>
</feature>
<dbReference type="InterPro" id="IPR036445">
    <property type="entry name" value="GPCR_2_extracell_dom_sf"/>
</dbReference>
<dbReference type="PROSITE" id="PS50261">
    <property type="entry name" value="G_PROTEIN_RECEP_F2_4"/>
    <property type="match status" value="1"/>
</dbReference>
<dbReference type="Gene3D" id="4.10.1240.10">
    <property type="entry name" value="GPCR, family 2, extracellular hormone receptor domain"/>
    <property type="match status" value="1"/>
</dbReference>
<keyword evidence="4 12" id="KW-0812">Transmembrane</keyword>
<keyword evidence="6" id="KW-0297">G-protein coupled receptor</keyword>
<evidence type="ECO:0000256" key="2">
    <source>
        <dbReference type="ARBA" id="ARBA00005314"/>
    </source>
</evidence>
<feature type="region of interest" description="Disordered" evidence="11">
    <location>
        <begin position="517"/>
        <end position="546"/>
    </location>
</feature>
<keyword evidence="13" id="KW-0732">Signal</keyword>
<dbReference type="Pfam" id="PF00002">
    <property type="entry name" value="7tm_2"/>
    <property type="match status" value="1"/>
</dbReference>
<dbReference type="AlphaFoldDB" id="A0A224YQS4"/>
<accession>A0A224YQS4</accession>
<evidence type="ECO:0000256" key="5">
    <source>
        <dbReference type="ARBA" id="ARBA00022989"/>
    </source>
</evidence>
<evidence type="ECO:0000256" key="7">
    <source>
        <dbReference type="ARBA" id="ARBA00023136"/>
    </source>
</evidence>
<feature type="transmembrane region" description="Helical" evidence="12">
    <location>
        <begin position="337"/>
        <end position="360"/>
    </location>
</feature>
<dbReference type="GO" id="GO:0007166">
    <property type="term" value="P:cell surface receptor signaling pathway"/>
    <property type="evidence" value="ECO:0007669"/>
    <property type="project" value="InterPro"/>
</dbReference>
<feature type="transmembrane region" description="Helical" evidence="12">
    <location>
        <begin position="222"/>
        <end position="245"/>
    </location>
</feature>
<reference evidence="16" key="1">
    <citation type="journal article" date="2017" name="Parasit. Vectors">
        <title>Sialotranscriptomics of Rhipicephalus zambeziensis reveals intricate expression profiles of secretory proteins and suggests tight temporal transcriptional regulation during blood-feeding.</title>
        <authorList>
            <person name="de Castro M.H."/>
            <person name="de Klerk D."/>
            <person name="Pienaar R."/>
            <person name="Rees D.J.G."/>
            <person name="Mans B.J."/>
        </authorList>
    </citation>
    <scope>NUCLEOTIDE SEQUENCE</scope>
    <source>
        <tissue evidence="16">Salivary glands</tissue>
    </source>
</reference>
<evidence type="ECO:0000313" key="16">
    <source>
        <dbReference type="EMBL" id="MAA16941.1"/>
    </source>
</evidence>
<keyword evidence="9" id="KW-0325">Glycoprotein</keyword>
<keyword evidence="5 12" id="KW-1133">Transmembrane helix</keyword>
<feature type="chain" id="PRO_5013075935" evidence="13">
    <location>
        <begin position="26"/>
        <end position="546"/>
    </location>
</feature>
<comment type="similarity">
    <text evidence="2">Belongs to the G-protein coupled receptor 2 family.</text>
</comment>
<dbReference type="CDD" id="cd15041">
    <property type="entry name" value="7tmB1_hormone_R"/>
    <property type="match status" value="1"/>
</dbReference>
<dbReference type="SMART" id="SM00008">
    <property type="entry name" value="HormR"/>
    <property type="match status" value="1"/>
</dbReference>
<dbReference type="PANTHER" id="PTHR45620:SF42">
    <property type="entry name" value="G-PROTEIN COUPLED RECEPTOR SEB-2"/>
    <property type="match status" value="1"/>
</dbReference>
<evidence type="ECO:0000259" key="15">
    <source>
        <dbReference type="PROSITE" id="PS50261"/>
    </source>
</evidence>
<feature type="transmembrane region" description="Helical" evidence="12">
    <location>
        <begin position="380"/>
        <end position="401"/>
    </location>
</feature>
<evidence type="ECO:0000256" key="10">
    <source>
        <dbReference type="ARBA" id="ARBA00023224"/>
    </source>
</evidence>
<keyword evidence="3" id="KW-1003">Cell membrane</keyword>
<name>A0A224YQS4_9ACAR</name>
<evidence type="ECO:0000256" key="9">
    <source>
        <dbReference type="ARBA" id="ARBA00023180"/>
    </source>
</evidence>
<comment type="subcellular location">
    <subcellularLocation>
        <location evidence="1">Cell membrane</location>
        <topology evidence="1">Multi-pass membrane protein</topology>
    </subcellularLocation>
</comment>
<dbReference type="PANTHER" id="PTHR45620">
    <property type="entry name" value="PDF RECEPTOR-LIKE PROTEIN-RELATED"/>
    <property type="match status" value="1"/>
</dbReference>
<dbReference type="InterPro" id="IPR050332">
    <property type="entry name" value="GPCR_2"/>
</dbReference>
<evidence type="ECO:0000256" key="3">
    <source>
        <dbReference type="ARBA" id="ARBA00022475"/>
    </source>
</evidence>
<dbReference type="PROSITE" id="PS00650">
    <property type="entry name" value="G_PROTEIN_RECEP_F2_2"/>
    <property type="match status" value="1"/>
</dbReference>
<proteinExistence type="inferred from homology"/>
<dbReference type="GO" id="GO:0007188">
    <property type="term" value="P:adenylate cyclase-modulating G protein-coupled receptor signaling pathway"/>
    <property type="evidence" value="ECO:0007669"/>
    <property type="project" value="TreeGrafter"/>
</dbReference>
<evidence type="ECO:0000256" key="4">
    <source>
        <dbReference type="ARBA" id="ARBA00022692"/>
    </source>
</evidence>
<evidence type="ECO:0000256" key="8">
    <source>
        <dbReference type="ARBA" id="ARBA00023170"/>
    </source>
</evidence>
<dbReference type="PRINTS" id="PR00249">
    <property type="entry name" value="GPCRSECRETIN"/>
</dbReference>
<feature type="transmembrane region" description="Helical" evidence="12">
    <location>
        <begin position="422"/>
        <end position="443"/>
    </location>
</feature>
<dbReference type="InterPro" id="IPR017983">
    <property type="entry name" value="GPCR_2_secretin-like_CS"/>
</dbReference>
<sequence>MLLGHLRIYFVASLLAAAAVCSVSARRNLYEKTPDTCRMETQHYLEPHVFSRLTSARCYKYMPSLAFKNASRLTYCGKGSLCRGDCEGECFQPYGNDSDVQVLETFKKGLYADRWKSCCLAARECCQEMLANNHAGQSAEKEGLHCPATWDGWTCYKDTPAGTTVQKPCPAHAYFITETPQCIKMSKKTCWENGTWFYSQEYGKEYTFYDCGSLEYHRSMTIFSIVLHSLSVIVLVPAIAIFSIYKQLQVHRISLHKNFCVAMVLYDISVILVDAVFILDHVSEEKNIRVNENPNLCKVLYTLSRYFRLCQYAWMFCEGFYLHKLIASAFAEQKSLLVFYVIGWGCPAIFVTISAVLRAVRIGHPEDSSCWMDNVEGYNWITLAPGLFCLFANFVFLCNIIRVLVTKLRSTHANEPSQFRKAVRAVLVLFPLFGMHFLMTVYRSPANCGAWEIYQYISKASDGLQGFFVAVIFCYLNGEVLYLLRRSYGRYRLQRGFSSRRGNSLAMTRMSVSTHVTSVGDSLNPNGSVKKDSCPRNGAPEEEPLN</sequence>
<evidence type="ECO:0000256" key="12">
    <source>
        <dbReference type="SAM" id="Phobius"/>
    </source>
</evidence>
<dbReference type="InterPro" id="IPR000832">
    <property type="entry name" value="GPCR_2_secretin-like"/>
</dbReference>
<protein>
    <submittedName>
        <fullName evidence="16">Adenylate cyclase coupled calcitonin receptor</fullName>
    </submittedName>
</protein>
<evidence type="ECO:0000259" key="14">
    <source>
        <dbReference type="PROSITE" id="PS50227"/>
    </source>
</evidence>
<dbReference type="GO" id="GO:0005886">
    <property type="term" value="C:plasma membrane"/>
    <property type="evidence" value="ECO:0007669"/>
    <property type="project" value="UniProtKB-SubCell"/>
</dbReference>
<evidence type="ECO:0000256" key="13">
    <source>
        <dbReference type="SAM" id="SignalP"/>
    </source>
</evidence>